<proteinExistence type="predicted"/>
<organism evidence="1 2">
    <name type="scientific">Wuchereria bancrofti</name>
    <dbReference type="NCBI Taxonomy" id="6293"/>
    <lineage>
        <taxon>Eukaryota</taxon>
        <taxon>Metazoa</taxon>
        <taxon>Ecdysozoa</taxon>
        <taxon>Nematoda</taxon>
        <taxon>Chromadorea</taxon>
        <taxon>Rhabditida</taxon>
        <taxon>Spirurina</taxon>
        <taxon>Spiruromorpha</taxon>
        <taxon>Filarioidea</taxon>
        <taxon>Onchocercidae</taxon>
        <taxon>Wuchereria</taxon>
    </lineage>
</organism>
<reference evidence="1" key="2">
    <citation type="journal article" date="2016" name="Mol. Ecol.">
        <title>Population genomics of the filarial nematode parasite Wuchereria bancrofti from mosquitoes.</title>
        <authorList>
            <person name="Small S.T."/>
            <person name="Reimer L.J."/>
            <person name="Tisch D.J."/>
            <person name="King C.L."/>
            <person name="Christensen B.M."/>
            <person name="Siba P.M."/>
            <person name="Kazura J.W."/>
            <person name="Serre D."/>
            <person name="Zimmerman P.A."/>
        </authorList>
    </citation>
    <scope>NUCLEOTIDE SEQUENCE</scope>
    <source>
        <strain evidence="1">pt0022</strain>
    </source>
</reference>
<dbReference type="Proteomes" id="UP000093561">
    <property type="component" value="Unassembled WGS sequence"/>
</dbReference>
<evidence type="ECO:0000313" key="1">
    <source>
        <dbReference type="Proteomes" id="UP000093561"/>
    </source>
</evidence>
<dbReference type="AlphaFoldDB" id="A0AAF5PKP8"/>
<name>A0AAF5PKP8_WUCBA</name>
<reference evidence="1" key="1">
    <citation type="submission" date="2015-03" db="EMBL/GenBank/DDBJ databases">
        <title>Wuchereria bancrofti Genome Sequencing Papua New Guinea Strain.</title>
        <authorList>
            <person name="Small S.T."/>
            <person name="Serre D."/>
            <person name="Zimmerman P.A."/>
        </authorList>
    </citation>
    <scope>NUCLEOTIDE SEQUENCE [LARGE SCALE GENOMIC DNA]</scope>
    <source>
        <strain evidence="1">pt0022</strain>
    </source>
</reference>
<evidence type="ECO:0000313" key="2">
    <source>
        <dbReference type="WBParaSite" id="mrna-Wban_02061"/>
    </source>
</evidence>
<dbReference type="WBParaSite" id="mrna-Wban_02061">
    <property type="protein sequence ID" value="mrna-Wban_02061"/>
    <property type="gene ID" value="Wban_02061"/>
</dbReference>
<accession>A0AAF5PKP8</accession>
<sequence length="57" mass="6047">MVNDSAKNGGQIVSYNWMGRNEASAAKAKDLTITLSASVVFLDGSESSGDKGIVRWL</sequence>
<protein>
    <submittedName>
        <fullName evidence="2">Uncharacterized protein</fullName>
    </submittedName>
</protein>
<reference evidence="2" key="3">
    <citation type="submission" date="2024-02" db="UniProtKB">
        <authorList>
            <consortium name="WormBaseParasite"/>
        </authorList>
    </citation>
    <scope>IDENTIFICATION</scope>
    <source>
        <strain evidence="2">pt0022</strain>
    </source>
</reference>